<name>A0ABT7MFZ2_9PSEU</name>
<protein>
    <submittedName>
        <fullName evidence="3">Uncharacterized protein</fullName>
    </submittedName>
</protein>
<evidence type="ECO:0000256" key="1">
    <source>
        <dbReference type="SAM" id="MobiDB-lite"/>
    </source>
</evidence>
<dbReference type="Proteomes" id="UP001231924">
    <property type="component" value="Unassembled WGS sequence"/>
</dbReference>
<feature type="region of interest" description="Disordered" evidence="1">
    <location>
        <begin position="1"/>
        <end position="49"/>
    </location>
</feature>
<feature type="compositionally biased region" description="Pro residues" evidence="1">
    <location>
        <begin position="17"/>
        <end position="29"/>
    </location>
</feature>
<feature type="transmembrane region" description="Helical" evidence="2">
    <location>
        <begin position="55"/>
        <end position="77"/>
    </location>
</feature>
<accession>A0ABT7MFZ2</accession>
<keyword evidence="2" id="KW-0472">Membrane</keyword>
<comment type="caution">
    <text evidence="3">The sequence shown here is derived from an EMBL/GenBank/DDBJ whole genome shotgun (WGS) entry which is preliminary data.</text>
</comment>
<keyword evidence="2" id="KW-1133">Transmembrane helix</keyword>
<keyword evidence="4" id="KW-1185">Reference proteome</keyword>
<dbReference type="EMBL" id="JASVWF010000007">
    <property type="protein sequence ID" value="MDL5159591.1"/>
    <property type="molecule type" value="Genomic_DNA"/>
</dbReference>
<keyword evidence="2" id="KW-0812">Transmembrane</keyword>
<sequence>MTQLDRTTPDVVKIPVPRSPLEPWTPTPPSGIRWMDAAPAPAEPAPASPRHSRRAWWIAGAMIVLLAVIALVAALVARANRTMTVQGSVVVVSSGAQLPGAPCLSSPVSGRSVSMWDAGGRLVAAAPLGSLGYAVDQWGSSTPFADGCRFDVLFTDVPANDRMYRVGVGSSVANTVPFSRDQLTTTGASITYGR</sequence>
<reference evidence="3 4" key="1">
    <citation type="submission" date="2023-06" db="EMBL/GenBank/DDBJ databases">
        <title>Actinomycetospora Odt1-22.</title>
        <authorList>
            <person name="Supong K."/>
        </authorList>
    </citation>
    <scope>NUCLEOTIDE SEQUENCE [LARGE SCALE GENOMIC DNA]</scope>
    <source>
        <strain evidence="3 4">Odt1-22</strain>
    </source>
</reference>
<evidence type="ECO:0000256" key="2">
    <source>
        <dbReference type="SAM" id="Phobius"/>
    </source>
</evidence>
<gene>
    <name evidence="3" type="ORF">QRT03_26730</name>
</gene>
<proteinExistence type="predicted"/>
<evidence type="ECO:0000313" key="3">
    <source>
        <dbReference type="EMBL" id="MDL5159591.1"/>
    </source>
</evidence>
<evidence type="ECO:0000313" key="4">
    <source>
        <dbReference type="Proteomes" id="UP001231924"/>
    </source>
</evidence>
<dbReference type="RefSeq" id="WP_286056187.1">
    <property type="nucleotide sequence ID" value="NZ_JASVWF010000007.1"/>
</dbReference>
<organism evidence="3 4">
    <name type="scientific">Actinomycetospora termitidis</name>
    <dbReference type="NCBI Taxonomy" id="3053470"/>
    <lineage>
        <taxon>Bacteria</taxon>
        <taxon>Bacillati</taxon>
        <taxon>Actinomycetota</taxon>
        <taxon>Actinomycetes</taxon>
        <taxon>Pseudonocardiales</taxon>
        <taxon>Pseudonocardiaceae</taxon>
        <taxon>Actinomycetospora</taxon>
    </lineage>
</organism>